<dbReference type="GO" id="GO:0008270">
    <property type="term" value="F:zinc ion binding"/>
    <property type="evidence" value="ECO:0007669"/>
    <property type="project" value="UniProtKB-KW"/>
</dbReference>
<feature type="domain" description="C2H2-type" evidence="2">
    <location>
        <begin position="17"/>
        <end position="44"/>
    </location>
</feature>
<accession>A0AA36ALJ0</accession>
<dbReference type="PROSITE" id="PS50157">
    <property type="entry name" value="ZINC_FINGER_C2H2_2"/>
    <property type="match status" value="1"/>
</dbReference>
<sequence length="104" mass="11676">MSDNLATGGGVTHHSNHICRACGSECNSAGGLKRHAKVHEAQLQLHPAITERMSKLNLKTGAETMFSSEVKQRLAYIYQLKREVMEGMQEYVNRRGNVARENRH</sequence>
<protein>
    <submittedName>
        <fullName evidence="3">---NA</fullName>
    </submittedName>
</protein>
<dbReference type="Proteomes" id="UP001162480">
    <property type="component" value="Chromosome 2"/>
</dbReference>
<keyword evidence="1" id="KW-0863">Zinc-finger</keyword>
<keyword evidence="1" id="KW-0479">Metal-binding</keyword>
<evidence type="ECO:0000313" key="4">
    <source>
        <dbReference type="Proteomes" id="UP001162480"/>
    </source>
</evidence>
<dbReference type="PROSITE" id="PS00028">
    <property type="entry name" value="ZINC_FINGER_C2H2_1"/>
    <property type="match status" value="1"/>
</dbReference>
<keyword evidence="1" id="KW-0862">Zinc</keyword>
<name>A0AA36ALJ0_OCTVU</name>
<reference evidence="3" key="1">
    <citation type="submission" date="2023-08" db="EMBL/GenBank/DDBJ databases">
        <authorList>
            <person name="Alioto T."/>
            <person name="Alioto T."/>
            <person name="Gomez Garrido J."/>
        </authorList>
    </citation>
    <scope>NUCLEOTIDE SEQUENCE</scope>
</reference>
<evidence type="ECO:0000259" key="2">
    <source>
        <dbReference type="PROSITE" id="PS50157"/>
    </source>
</evidence>
<dbReference type="EMBL" id="OX597815">
    <property type="protein sequence ID" value="CAI9717719.1"/>
    <property type="molecule type" value="Genomic_DNA"/>
</dbReference>
<proteinExistence type="predicted"/>
<keyword evidence="4" id="KW-1185">Reference proteome</keyword>
<organism evidence="3 4">
    <name type="scientific">Octopus vulgaris</name>
    <name type="common">Common octopus</name>
    <dbReference type="NCBI Taxonomy" id="6645"/>
    <lineage>
        <taxon>Eukaryota</taxon>
        <taxon>Metazoa</taxon>
        <taxon>Spiralia</taxon>
        <taxon>Lophotrochozoa</taxon>
        <taxon>Mollusca</taxon>
        <taxon>Cephalopoda</taxon>
        <taxon>Coleoidea</taxon>
        <taxon>Octopodiformes</taxon>
        <taxon>Octopoda</taxon>
        <taxon>Incirrata</taxon>
        <taxon>Octopodidae</taxon>
        <taxon>Octopus</taxon>
    </lineage>
</organism>
<dbReference type="InterPro" id="IPR013087">
    <property type="entry name" value="Znf_C2H2_type"/>
</dbReference>
<evidence type="ECO:0000256" key="1">
    <source>
        <dbReference type="PROSITE-ProRule" id="PRU00042"/>
    </source>
</evidence>
<evidence type="ECO:0000313" key="3">
    <source>
        <dbReference type="EMBL" id="CAI9717719.1"/>
    </source>
</evidence>
<dbReference type="AlphaFoldDB" id="A0AA36ALJ0"/>
<gene>
    <name evidence="3" type="ORF">OCTVUL_1B016870</name>
</gene>